<dbReference type="OrthoDB" id="10031051at2759"/>
<sequence length="358" mass="39380">MDLDDFLEVELSTIPQVEDVESDTRSEVSNADSMDSDAANDSSDAIMRAAVVGVSRESPFVNTLTEYGSSGMAAATAILSGARRGSSKEHHFETNPAVRRRHQTRLLRKIRALCHEYSARVGQQAVFVAALPAQQGDPETETFKIVGSSPFDTVLRNIRQKLMMDLNTKLTQIPPRKAQSSGTREERVHDNKSTGQNSVDLPCLLANGIPVSLNDMTQAMLRNFIPVILKHSTGRGKAGWGRPSLMPLWWPEAILPWASVRNDTRSTEQKQSHSWTFALKESVKACYNYHHQEYKLAPFPAATEPPARQPEVALPQTTHLLPSRITGMNGDGCQTGSAFQMVEPLLTDLNGALDTNAC</sequence>
<dbReference type="Pfam" id="PF10491">
    <property type="entry name" value="Nrf1_DNA-bind"/>
    <property type="match status" value="1"/>
</dbReference>
<organism evidence="9 10">
    <name type="scientific">Ramazzottius varieornatus</name>
    <name type="common">Water bear</name>
    <name type="synonym">Tardigrade</name>
    <dbReference type="NCBI Taxonomy" id="947166"/>
    <lineage>
        <taxon>Eukaryota</taxon>
        <taxon>Metazoa</taxon>
        <taxon>Ecdysozoa</taxon>
        <taxon>Tardigrada</taxon>
        <taxon>Eutardigrada</taxon>
        <taxon>Parachela</taxon>
        <taxon>Hypsibioidea</taxon>
        <taxon>Ramazzottiidae</taxon>
        <taxon>Ramazzottius</taxon>
    </lineage>
</organism>
<dbReference type="PANTHER" id="PTHR20338">
    <property type="entry name" value="NUCLEAR RESPIRATORY FACTOR 1"/>
    <property type="match status" value="1"/>
</dbReference>
<dbReference type="GO" id="GO:0003700">
    <property type="term" value="F:DNA-binding transcription factor activity"/>
    <property type="evidence" value="ECO:0007669"/>
    <property type="project" value="InterPro"/>
</dbReference>
<dbReference type="STRING" id="947166.A0A1D1UYA7"/>
<evidence type="ECO:0000259" key="8">
    <source>
        <dbReference type="Pfam" id="PF10491"/>
    </source>
</evidence>
<dbReference type="InterPro" id="IPR039142">
    <property type="entry name" value="NRF1/Ewg"/>
</dbReference>
<dbReference type="GO" id="GO:0006357">
    <property type="term" value="P:regulation of transcription by RNA polymerase II"/>
    <property type="evidence" value="ECO:0007669"/>
    <property type="project" value="InterPro"/>
</dbReference>
<keyword evidence="5" id="KW-0804">Transcription</keyword>
<evidence type="ECO:0000256" key="1">
    <source>
        <dbReference type="ARBA" id="ARBA00004123"/>
    </source>
</evidence>
<evidence type="ECO:0000313" key="9">
    <source>
        <dbReference type="EMBL" id="GAU94634.1"/>
    </source>
</evidence>
<evidence type="ECO:0000256" key="6">
    <source>
        <dbReference type="ARBA" id="ARBA00023242"/>
    </source>
</evidence>
<evidence type="ECO:0000313" key="10">
    <source>
        <dbReference type="Proteomes" id="UP000186922"/>
    </source>
</evidence>
<name>A0A1D1UYA7_RAMVA</name>
<evidence type="ECO:0000256" key="5">
    <source>
        <dbReference type="ARBA" id="ARBA00023163"/>
    </source>
</evidence>
<dbReference type="EMBL" id="BDGG01000002">
    <property type="protein sequence ID" value="GAU94634.1"/>
    <property type="molecule type" value="Genomic_DNA"/>
</dbReference>
<comment type="caution">
    <text evidence="9">The sequence shown here is derived from an EMBL/GenBank/DDBJ whole genome shotgun (WGS) entry which is preliminary data.</text>
</comment>
<evidence type="ECO:0000256" key="7">
    <source>
        <dbReference type="SAM" id="MobiDB-lite"/>
    </source>
</evidence>
<evidence type="ECO:0000256" key="3">
    <source>
        <dbReference type="ARBA" id="ARBA00023015"/>
    </source>
</evidence>
<feature type="region of interest" description="Disordered" evidence="7">
    <location>
        <begin position="19"/>
        <end position="42"/>
    </location>
</feature>
<keyword evidence="3" id="KW-0805">Transcription regulation</keyword>
<gene>
    <name evidence="9" type="primary">RvY_06368-1</name>
    <name evidence="9" type="synonym">RvY_06368.1</name>
    <name evidence="9" type="ORF">RvY_06368</name>
</gene>
<dbReference type="GO" id="GO:0005634">
    <property type="term" value="C:nucleus"/>
    <property type="evidence" value="ECO:0007669"/>
    <property type="project" value="UniProtKB-SubCell"/>
</dbReference>
<comment type="subcellular location">
    <subcellularLocation>
        <location evidence="1">Nucleus</location>
    </subcellularLocation>
</comment>
<feature type="domain" description="Nuclear respiratory factor 1 NLS/DNA-binding dimerisation" evidence="8">
    <location>
        <begin position="69"/>
        <end position="294"/>
    </location>
</feature>
<reference evidence="9 10" key="1">
    <citation type="journal article" date="2016" name="Nat. Commun.">
        <title>Extremotolerant tardigrade genome and improved radiotolerance of human cultured cells by tardigrade-unique protein.</title>
        <authorList>
            <person name="Hashimoto T."/>
            <person name="Horikawa D.D."/>
            <person name="Saito Y."/>
            <person name="Kuwahara H."/>
            <person name="Kozuka-Hata H."/>
            <person name="Shin-I T."/>
            <person name="Minakuchi Y."/>
            <person name="Ohishi K."/>
            <person name="Motoyama A."/>
            <person name="Aizu T."/>
            <person name="Enomoto A."/>
            <person name="Kondo K."/>
            <person name="Tanaka S."/>
            <person name="Hara Y."/>
            <person name="Koshikawa S."/>
            <person name="Sagara H."/>
            <person name="Miura T."/>
            <person name="Yokobori S."/>
            <person name="Miyagawa K."/>
            <person name="Suzuki Y."/>
            <person name="Kubo T."/>
            <person name="Oyama M."/>
            <person name="Kohara Y."/>
            <person name="Fujiyama A."/>
            <person name="Arakawa K."/>
            <person name="Katayama T."/>
            <person name="Toyoda A."/>
            <person name="Kunieda T."/>
        </authorList>
    </citation>
    <scope>NUCLEOTIDE SEQUENCE [LARGE SCALE GENOMIC DNA]</scope>
    <source>
        <strain evidence="9 10">YOKOZUNA-1</strain>
    </source>
</reference>
<keyword evidence="10" id="KW-1185">Reference proteome</keyword>
<dbReference type="GO" id="GO:0003677">
    <property type="term" value="F:DNA binding"/>
    <property type="evidence" value="ECO:0007669"/>
    <property type="project" value="UniProtKB-KW"/>
</dbReference>
<dbReference type="InterPro" id="IPR019525">
    <property type="entry name" value="Nrf1_NLS/DNA-bd_dimer"/>
</dbReference>
<feature type="region of interest" description="Disordered" evidence="7">
    <location>
        <begin position="174"/>
        <end position="195"/>
    </location>
</feature>
<evidence type="ECO:0000256" key="2">
    <source>
        <dbReference type="ARBA" id="ARBA00005713"/>
    </source>
</evidence>
<keyword evidence="6" id="KW-0539">Nucleus</keyword>
<dbReference type="Proteomes" id="UP000186922">
    <property type="component" value="Unassembled WGS sequence"/>
</dbReference>
<accession>A0A1D1UYA7</accession>
<proteinExistence type="inferred from homology"/>
<protein>
    <recommendedName>
        <fullName evidence="8">Nuclear respiratory factor 1 NLS/DNA-binding dimerisation domain-containing protein</fullName>
    </recommendedName>
</protein>
<dbReference type="AlphaFoldDB" id="A0A1D1UYA7"/>
<feature type="compositionally biased region" description="Basic and acidic residues" evidence="7">
    <location>
        <begin position="183"/>
        <end position="192"/>
    </location>
</feature>
<comment type="similarity">
    <text evidence="2">Belongs to the NRF1/Ewg family.</text>
</comment>
<evidence type="ECO:0000256" key="4">
    <source>
        <dbReference type="ARBA" id="ARBA00023125"/>
    </source>
</evidence>
<feature type="compositionally biased region" description="Low complexity" evidence="7">
    <location>
        <begin position="29"/>
        <end position="42"/>
    </location>
</feature>
<keyword evidence="4" id="KW-0238">DNA-binding</keyword>